<dbReference type="GO" id="GO:0000287">
    <property type="term" value="F:magnesium ion binding"/>
    <property type="evidence" value="ECO:0007669"/>
    <property type="project" value="TreeGrafter"/>
</dbReference>
<keyword evidence="6" id="KW-0378">Hydrolase</keyword>
<dbReference type="Gene3D" id="1.10.150.210">
    <property type="entry name" value="Phosphoserine phosphatase, domain 2"/>
    <property type="match status" value="1"/>
</dbReference>
<accession>A0A1F6E805</accession>
<evidence type="ECO:0000256" key="1">
    <source>
        <dbReference type="ARBA" id="ARBA00001946"/>
    </source>
</evidence>
<dbReference type="AlphaFoldDB" id="A0A1F6E805"/>
<dbReference type="GO" id="GO:0006564">
    <property type="term" value="P:L-serine biosynthetic process"/>
    <property type="evidence" value="ECO:0007669"/>
    <property type="project" value="UniProtKB-KW"/>
</dbReference>
<dbReference type="Gene3D" id="3.40.50.1000">
    <property type="entry name" value="HAD superfamily/HAD-like"/>
    <property type="match status" value="1"/>
</dbReference>
<keyword evidence="7" id="KW-0460">Magnesium</keyword>
<evidence type="ECO:0000256" key="9">
    <source>
        <dbReference type="ARBA" id="ARBA00048138"/>
    </source>
</evidence>
<evidence type="ECO:0000256" key="10">
    <source>
        <dbReference type="ARBA" id="ARBA00048523"/>
    </source>
</evidence>
<dbReference type="InterPro" id="IPR050582">
    <property type="entry name" value="HAD-like_SerB"/>
</dbReference>
<name>A0A1F6E805_9BACT</name>
<dbReference type="GO" id="GO:0005737">
    <property type="term" value="C:cytoplasm"/>
    <property type="evidence" value="ECO:0007669"/>
    <property type="project" value="TreeGrafter"/>
</dbReference>
<evidence type="ECO:0000256" key="4">
    <source>
        <dbReference type="ARBA" id="ARBA00022605"/>
    </source>
</evidence>
<dbReference type="GO" id="GO:0036424">
    <property type="term" value="F:L-phosphoserine phosphatase activity"/>
    <property type="evidence" value="ECO:0007669"/>
    <property type="project" value="TreeGrafter"/>
</dbReference>
<organism evidence="11 12">
    <name type="scientific">Candidatus Kaiserbacteria bacterium RIFCSPHIGHO2_12_FULL_53_13</name>
    <dbReference type="NCBI Taxonomy" id="1798502"/>
    <lineage>
        <taxon>Bacteria</taxon>
        <taxon>Candidatus Kaiseribacteriota</taxon>
    </lineage>
</organism>
<evidence type="ECO:0000256" key="2">
    <source>
        <dbReference type="ARBA" id="ARBA00005135"/>
    </source>
</evidence>
<gene>
    <name evidence="11" type="ORF">A3F27_01515</name>
</gene>
<evidence type="ECO:0000256" key="6">
    <source>
        <dbReference type="ARBA" id="ARBA00022801"/>
    </source>
</evidence>
<evidence type="ECO:0000256" key="7">
    <source>
        <dbReference type="ARBA" id="ARBA00022842"/>
    </source>
</evidence>
<evidence type="ECO:0000256" key="3">
    <source>
        <dbReference type="ARBA" id="ARBA00012640"/>
    </source>
</evidence>
<reference evidence="11 12" key="1">
    <citation type="journal article" date="2016" name="Nat. Commun.">
        <title>Thousands of microbial genomes shed light on interconnected biogeochemical processes in an aquifer system.</title>
        <authorList>
            <person name="Anantharaman K."/>
            <person name="Brown C.T."/>
            <person name="Hug L.A."/>
            <person name="Sharon I."/>
            <person name="Castelle C.J."/>
            <person name="Probst A.J."/>
            <person name="Thomas B.C."/>
            <person name="Singh A."/>
            <person name="Wilkins M.J."/>
            <person name="Karaoz U."/>
            <person name="Brodie E.L."/>
            <person name="Williams K.H."/>
            <person name="Hubbard S.S."/>
            <person name="Banfield J.F."/>
        </authorList>
    </citation>
    <scope>NUCLEOTIDE SEQUENCE [LARGE SCALE GENOMIC DNA]</scope>
</reference>
<proteinExistence type="predicted"/>
<dbReference type="EMBL" id="MFLP01000034">
    <property type="protein sequence ID" value="OGG69322.1"/>
    <property type="molecule type" value="Genomic_DNA"/>
</dbReference>
<sequence length="230" mass="26171">MRRRAKAGKRSRFFIIDFDSTFARVEALDELAAISLNGNKRKESILKEIKDITNIGMEGKISIDESLERRVVLLHANKKHLEALVKLLKKNVTPSFARNKEFLKEYARNIFILSAGFKELIVPVVRQFGILEENVFANNFLFDKIGNIIGFDKENILAKKGGKVSKLKELKLRGDVYAIGDGYTDYELRESGLATKFFAFTENVARNAVIEKADHVVPTFDEFLRVIRAS</sequence>
<keyword evidence="5" id="KW-0479">Metal-binding</keyword>
<dbReference type="InterPro" id="IPR036412">
    <property type="entry name" value="HAD-like_sf"/>
</dbReference>
<keyword evidence="4" id="KW-0028">Amino-acid biosynthesis</keyword>
<comment type="pathway">
    <text evidence="2">Amino-acid biosynthesis; L-serine biosynthesis; L-serine from 3-phospho-D-glycerate: step 3/3.</text>
</comment>
<evidence type="ECO:0000313" key="12">
    <source>
        <dbReference type="Proteomes" id="UP000176689"/>
    </source>
</evidence>
<comment type="caution">
    <text evidence="11">The sequence shown here is derived from an EMBL/GenBank/DDBJ whole genome shotgun (WGS) entry which is preliminary data.</text>
</comment>
<keyword evidence="8" id="KW-0718">Serine biosynthesis</keyword>
<dbReference type="SUPFAM" id="SSF56784">
    <property type="entry name" value="HAD-like"/>
    <property type="match status" value="1"/>
</dbReference>
<dbReference type="NCBIfam" id="TIGR01488">
    <property type="entry name" value="HAD-SF-IB"/>
    <property type="match status" value="1"/>
</dbReference>
<dbReference type="InterPro" id="IPR023214">
    <property type="entry name" value="HAD_sf"/>
</dbReference>
<evidence type="ECO:0000256" key="5">
    <source>
        <dbReference type="ARBA" id="ARBA00022723"/>
    </source>
</evidence>
<dbReference type="Proteomes" id="UP000176689">
    <property type="component" value="Unassembled WGS sequence"/>
</dbReference>
<evidence type="ECO:0000256" key="8">
    <source>
        <dbReference type="ARBA" id="ARBA00023299"/>
    </source>
</evidence>
<comment type="catalytic activity">
    <reaction evidence="9">
        <text>O-phospho-L-serine + H2O = L-serine + phosphate</text>
        <dbReference type="Rhea" id="RHEA:21208"/>
        <dbReference type="ChEBI" id="CHEBI:15377"/>
        <dbReference type="ChEBI" id="CHEBI:33384"/>
        <dbReference type="ChEBI" id="CHEBI:43474"/>
        <dbReference type="ChEBI" id="CHEBI:57524"/>
        <dbReference type="EC" id="3.1.3.3"/>
    </reaction>
</comment>
<dbReference type="PANTHER" id="PTHR43344:SF2">
    <property type="entry name" value="PHOSPHOSERINE PHOSPHATASE"/>
    <property type="match status" value="1"/>
</dbReference>
<protein>
    <recommendedName>
        <fullName evidence="3">phosphoserine phosphatase</fullName>
        <ecNumber evidence="3">3.1.3.3</ecNumber>
    </recommendedName>
</protein>
<comment type="catalytic activity">
    <reaction evidence="10">
        <text>O-phospho-D-serine + H2O = D-serine + phosphate</text>
        <dbReference type="Rhea" id="RHEA:24873"/>
        <dbReference type="ChEBI" id="CHEBI:15377"/>
        <dbReference type="ChEBI" id="CHEBI:35247"/>
        <dbReference type="ChEBI" id="CHEBI:43474"/>
        <dbReference type="ChEBI" id="CHEBI:58680"/>
        <dbReference type="EC" id="3.1.3.3"/>
    </reaction>
</comment>
<dbReference type="EC" id="3.1.3.3" evidence="3"/>
<dbReference type="PANTHER" id="PTHR43344">
    <property type="entry name" value="PHOSPHOSERINE PHOSPHATASE"/>
    <property type="match status" value="1"/>
</dbReference>
<evidence type="ECO:0000313" key="11">
    <source>
        <dbReference type="EMBL" id="OGG69322.1"/>
    </source>
</evidence>
<comment type="cofactor">
    <cofactor evidence="1">
        <name>Mg(2+)</name>
        <dbReference type="ChEBI" id="CHEBI:18420"/>
    </cofactor>
</comment>
<dbReference type="Pfam" id="PF12710">
    <property type="entry name" value="HAD"/>
    <property type="match status" value="1"/>
</dbReference>